<feature type="region of interest" description="Disordered" evidence="1">
    <location>
        <begin position="1"/>
        <end position="20"/>
    </location>
</feature>
<evidence type="ECO:0000313" key="4">
    <source>
        <dbReference type="Proteomes" id="UP000273807"/>
    </source>
</evidence>
<protein>
    <recommendedName>
        <fullName evidence="2">TfoX N-terminal domain-containing protein</fullName>
    </recommendedName>
</protein>
<dbReference type="SUPFAM" id="SSF159894">
    <property type="entry name" value="YgaC/TfoX-N like"/>
    <property type="match status" value="1"/>
</dbReference>
<comment type="caution">
    <text evidence="3">The sequence shown here is derived from an EMBL/GenBank/DDBJ whole genome shotgun (WGS) entry which is preliminary data.</text>
</comment>
<dbReference type="EMBL" id="RBED01000121">
    <property type="protein sequence ID" value="RNL51752.1"/>
    <property type="molecule type" value="Genomic_DNA"/>
</dbReference>
<dbReference type="AlphaFoldDB" id="A0A3N0BRR1"/>
<keyword evidence="4" id="KW-1185">Reference proteome</keyword>
<dbReference type="RefSeq" id="WP_123256244.1">
    <property type="nucleotide sequence ID" value="NZ_RBED01000121.1"/>
</dbReference>
<feature type="domain" description="TfoX N-terminal" evidence="2">
    <location>
        <begin position="21"/>
        <end position="105"/>
    </location>
</feature>
<proteinExistence type="predicted"/>
<dbReference type="OrthoDB" id="3786860at2"/>
<gene>
    <name evidence="3" type="ORF">D7003_15080</name>
</gene>
<organism evidence="3 4">
    <name type="scientific">Arthrobacter oryzae</name>
    <dbReference type="NCBI Taxonomy" id="409290"/>
    <lineage>
        <taxon>Bacteria</taxon>
        <taxon>Bacillati</taxon>
        <taxon>Actinomycetota</taxon>
        <taxon>Actinomycetes</taxon>
        <taxon>Micrococcales</taxon>
        <taxon>Micrococcaceae</taxon>
        <taxon>Arthrobacter</taxon>
    </lineage>
</organism>
<sequence length="124" mass="13432">MQMPKPSDSDKERFRSAMPPHPDVVIKPMFGNLGAFVHGNMFAGLFGPTIGVRLSEADRSEVEATGQTVPFGPEERPMREYAGLLEAWQNDDGDAGSVAGWAAKAYSYVSGLPPKTAKPPRARK</sequence>
<dbReference type="Pfam" id="PF04993">
    <property type="entry name" value="TfoX_N"/>
    <property type="match status" value="1"/>
</dbReference>
<name>A0A3N0BRR1_9MICC</name>
<evidence type="ECO:0000256" key="1">
    <source>
        <dbReference type="SAM" id="MobiDB-lite"/>
    </source>
</evidence>
<dbReference type="Proteomes" id="UP000273807">
    <property type="component" value="Unassembled WGS sequence"/>
</dbReference>
<dbReference type="Gene3D" id="3.30.1460.30">
    <property type="entry name" value="YgaC/TfoX-N like chaperone"/>
    <property type="match status" value="1"/>
</dbReference>
<reference evidence="3 4" key="1">
    <citation type="submission" date="2018-10" db="EMBL/GenBank/DDBJ databases">
        <title>Genome sequencing of Arthrobacter oryzae TNB02.</title>
        <authorList>
            <person name="Cho Y.-J."/>
            <person name="Cho A."/>
            <person name="Kim O.-S."/>
        </authorList>
    </citation>
    <scope>NUCLEOTIDE SEQUENCE [LARGE SCALE GENOMIC DNA]</scope>
    <source>
        <strain evidence="3 4">TNB02</strain>
    </source>
</reference>
<evidence type="ECO:0000259" key="2">
    <source>
        <dbReference type="Pfam" id="PF04993"/>
    </source>
</evidence>
<accession>A0A3N0BRR1</accession>
<dbReference type="InterPro" id="IPR007076">
    <property type="entry name" value="TfoX_N"/>
</dbReference>
<evidence type="ECO:0000313" key="3">
    <source>
        <dbReference type="EMBL" id="RNL51752.1"/>
    </source>
</evidence>